<dbReference type="EMBL" id="CP049057">
    <property type="protein sequence ID" value="QIE58133.1"/>
    <property type="molecule type" value="Genomic_DNA"/>
</dbReference>
<evidence type="ECO:0000256" key="2">
    <source>
        <dbReference type="SAM" id="SignalP"/>
    </source>
</evidence>
<proteinExistence type="predicted"/>
<dbReference type="Gene3D" id="2.130.10.130">
    <property type="entry name" value="Integrin alpha, N-terminal"/>
    <property type="match status" value="1"/>
</dbReference>
<feature type="signal peptide" evidence="2">
    <location>
        <begin position="1"/>
        <end position="21"/>
    </location>
</feature>
<dbReference type="PANTHER" id="PTHR44103">
    <property type="entry name" value="PROPROTEIN CONVERTASE P"/>
    <property type="match status" value="1"/>
</dbReference>
<dbReference type="PANTHER" id="PTHR44103:SF1">
    <property type="entry name" value="PROPROTEIN CONVERTASE P"/>
    <property type="match status" value="1"/>
</dbReference>
<sequence length="465" mass="50305">MIKSYIITILVALCACTGLQAQLFGPQNVVYENMDTILYGVQSGDLDTDGDPDIIFFTTENVFWIENIDGNGTFANEHILDSNGVQTFAQSLVDLDDDGNLDILVSYFEDDRVVWYKNLGNGTFTGLLLIAGNLNDAGGVVTGDIDDDGDLDVVLGVSNGNGLYWKEHLDGNGTFGPIQTIDAGISQARTQRLGDIDGDGDLDIVTNGLGTERMSWFENTDGLGNFSVQHGIETSGLYENFFQIADLDGDNDLDLVSSKDKSVIWRENTDGLGTFGTPNVLFTDTITPPGIGGFVSIHLVDLDNDGDIDITYDSGFEYGKVYHINTDGTGTFAAPEFIDPPVGGTTAYNVPVDMDSDGDIDLLNNCLFPDTDLRNQYWYENTTILGTQGFSVNHVKITPNPAGTLVAVSSDEPIKEVGFYQMFGVLVKTVAKGFHAIDVTNLASGVYLLKIKTDTGTSVKKMIKK</sequence>
<name>A0A6G6GI88_9FLAO</name>
<evidence type="ECO:0000256" key="1">
    <source>
        <dbReference type="ARBA" id="ARBA00022729"/>
    </source>
</evidence>
<dbReference type="PROSITE" id="PS51257">
    <property type="entry name" value="PROKAR_LIPOPROTEIN"/>
    <property type="match status" value="1"/>
</dbReference>
<accession>A0A6G6GI88</accession>
<evidence type="ECO:0000259" key="3">
    <source>
        <dbReference type="Pfam" id="PF18962"/>
    </source>
</evidence>
<reference evidence="4 5" key="1">
    <citation type="submission" date="2020-02" db="EMBL/GenBank/DDBJ databases">
        <title>Complete genome sequence of Flavobacteriaceae bacterium.</title>
        <authorList>
            <person name="Kim S.-J."/>
            <person name="Kim Y.-S."/>
            <person name="Kim K.-H."/>
        </authorList>
    </citation>
    <scope>NUCLEOTIDE SEQUENCE [LARGE SCALE GENOMIC DNA]</scope>
    <source>
        <strain evidence="4 5">RR4-40</strain>
    </source>
</reference>
<protein>
    <submittedName>
        <fullName evidence="4">T9SS type A sorting domain-containing protein</fullName>
    </submittedName>
</protein>
<evidence type="ECO:0000313" key="5">
    <source>
        <dbReference type="Proteomes" id="UP000505306"/>
    </source>
</evidence>
<gene>
    <name evidence="4" type="ORF">G5B37_00690</name>
</gene>
<dbReference type="Proteomes" id="UP000505306">
    <property type="component" value="Chromosome"/>
</dbReference>
<organism evidence="4 5">
    <name type="scientific">Rasiella rasia</name>
    <dbReference type="NCBI Taxonomy" id="2744027"/>
    <lineage>
        <taxon>Bacteria</taxon>
        <taxon>Pseudomonadati</taxon>
        <taxon>Bacteroidota</taxon>
        <taxon>Flavobacteriia</taxon>
        <taxon>Flavobacteriales</taxon>
        <taxon>Flavobacteriaceae</taxon>
        <taxon>Rasiella</taxon>
    </lineage>
</organism>
<dbReference type="Pfam" id="PF18962">
    <property type="entry name" value="Por_Secre_tail"/>
    <property type="match status" value="1"/>
</dbReference>
<dbReference type="InterPro" id="IPR028994">
    <property type="entry name" value="Integrin_alpha_N"/>
</dbReference>
<dbReference type="NCBIfam" id="TIGR04183">
    <property type="entry name" value="Por_Secre_tail"/>
    <property type="match status" value="1"/>
</dbReference>
<dbReference type="AlphaFoldDB" id="A0A6G6GI88"/>
<feature type="domain" description="Secretion system C-terminal sorting" evidence="3">
    <location>
        <begin position="399"/>
        <end position="463"/>
    </location>
</feature>
<evidence type="ECO:0000313" key="4">
    <source>
        <dbReference type="EMBL" id="QIE58133.1"/>
    </source>
</evidence>
<keyword evidence="5" id="KW-1185">Reference proteome</keyword>
<keyword evidence="1 2" id="KW-0732">Signal</keyword>
<dbReference type="InterPro" id="IPR026444">
    <property type="entry name" value="Secre_tail"/>
</dbReference>
<dbReference type="InterPro" id="IPR013517">
    <property type="entry name" value="FG-GAP"/>
</dbReference>
<dbReference type="RefSeq" id="WP_164678131.1">
    <property type="nucleotide sequence ID" value="NZ_CP049057.1"/>
</dbReference>
<dbReference type="SUPFAM" id="SSF69318">
    <property type="entry name" value="Integrin alpha N-terminal domain"/>
    <property type="match status" value="1"/>
</dbReference>
<feature type="chain" id="PRO_5026322429" evidence="2">
    <location>
        <begin position="22"/>
        <end position="465"/>
    </location>
</feature>
<dbReference type="Pfam" id="PF13517">
    <property type="entry name" value="FG-GAP_3"/>
    <property type="match status" value="2"/>
</dbReference>
<dbReference type="KEGG" id="mgel:G5B37_00690"/>